<keyword evidence="4" id="KW-1185">Reference proteome</keyword>
<feature type="domain" description="HTH cro/C1-type" evidence="2">
    <location>
        <begin position="82"/>
        <end position="138"/>
    </location>
</feature>
<dbReference type="AlphaFoldDB" id="A0A1G7BSB6"/>
<accession>A0A1G7BSB6</accession>
<feature type="region of interest" description="Disordered" evidence="1">
    <location>
        <begin position="1"/>
        <end position="36"/>
    </location>
</feature>
<dbReference type="OrthoDB" id="9810578at2"/>
<organism evidence="3 4">
    <name type="scientific">Salipiger thiooxidans</name>
    <dbReference type="NCBI Taxonomy" id="282683"/>
    <lineage>
        <taxon>Bacteria</taxon>
        <taxon>Pseudomonadati</taxon>
        <taxon>Pseudomonadota</taxon>
        <taxon>Alphaproteobacteria</taxon>
        <taxon>Rhodobacterales</taxon>
        <taxon>Roseobacteraceae</taxon>
        <taxon>Salipiger</taxon>
    </lineage>
</organism>
<dbReference type="Proteomes" id="UP000198994">
    <property type="component" value="Unassembled WGS sequence"/>
</dbReference>
<dbReference type="Pfam" id="PF01381">
    <property type="entry name" value="HTH_3"/>
    <property type="match status" value="1"/>
</dbReference>
<reference evidence="4" key="1">
    <citation type="submission" date="2016-10" db="EMBL/GenBank/DDBJ databases">
        <authorList>
            <person name="Varghese N."/>
            <person name="Submissions S."/>
        </authorList>
    </citation>
    <scope>NUCLEOTIDE SEQUENCE [LARGE SCALE GENOMIC DNA]</scope>
    <source>
        <strain evidence="4">DSM 10146</strain>
    </source>
</reference>
<evidence type="ECO:0000313" key="3">
    <source>
        <dbReference type="EMBL" id="SDE29095.1"/>
    </source>
</evidence>
<gene>
    <name evidence="3" type="ORF">SAMN04488105_102313</name>
</gene>
<dbReference type="STRING" id="282683.SAMN04488105_102313"/>
<evidence type="ECO:0000259" key="2">
    <source>
        <dbReference type="PROSITE" id="PS50943"/>
    </source>
</evidence>
<dbReference type="GO" id="GO:0003677">
    <property type="term" value="F:DNA binding"/>
    <property type="evidence" value="ECO:0007669"/>
    <property type="project" value="InterPro"/>
</dbReference>
<sequence length="140" mass="14232">MAHTDFESHGAVAAEADDGSINGFGEPAQSLSGGAVDPVKQARIAEAALLSELEGVLSERDIGRAEAGAAKETARLMGMQIVRNIQKHSGMTLDELSKRSGVAVGTISRLATGARGTGPALWTLIALSQAGGVPLSLPEG</sequence>
<evidence type="ECO:0000313" key="4">
    <source>
        <dbReference type="Proteomes" id="UP000198994"/>
    </source>
</evidence>
<dbReference type="SMART" id="SM00530">
    <property type="entry name" value="HTH_XRE"/>
    <property type="match status" value="1"/>
</dbReference>
<dbReference type="InterPro" id="IPR010982">
    <property type="entry name" value="Lambda_DNA-bd_dom_sf"/>
</dbReference>
<proteinExistence type="predicted"/>
<dbReference type="EMBL" id="FNAV01000002">
    <property type="protein sequence ID" value="SDE29095.1"/>
    <property type="molecule type" value="Genomic_DNA"/>
</dbReference>
<dbReference type="InterPro" id="IPR001387">
    <property type="entry name" value="Cro/C1-type_HTH"/>
</dbReference>
<protein>
    <submittedName>
        <fullName evidence="3">Helix-turn-helix</fullName>
    </submittedName>
</protein>
<dbReference type="RefSeq" id="WP_089955587.1">
    <property type="nucleotide sequence ID" value="NZ_FNAV01000002.1"/>
</dbReference>
<dbReference type="SUPFAM" id="SSF47413">
    <property type="entry name" value="lambda repressor-like DNA-binding domains"/>
    <property type="match status" value="1"/>
</dbReference>
<dbReference type="PROSITE" id="PS50943">
    <property type="entry name" value="HTH_CROC1"/>
    <property type="match status" value="1"/>
</dbReference>
<dbReference type="CDD" id="cd00093">
    <property type="entry name" value="HTH_XRE"/>
    <property type="match status" value="1"/>
</dbReference>
<name>A0A1G7BSB6_9RHOB</name>
<dbReference type="Gene3D" id="1.10.260.40">
    <property type="entry name" value="lambda repressor-like DNA-binding domains"/>
    <property type="match status" value="1"/>
</dbReference>
<evidence type="ECO:0000256" key="1">
    <source>
        <dbReference type="SAM" id="MobiDB-lite"/>
    </source>
</evidence>